<dbReference type="OrthoDB" id="5176693at2759"/>
<dbReference type="AlphaFoldDB" id="X0L0Z8"/>
<accession>X0L0Z8</accession>
<sequence length="51" mass="5698">MAVSSDMADIYEIEPQRQPGSYIKSGPDNWYKLALADGKELSVIPRTEEVV</sequence>
<reference evidence="1" key="2">
    <citation type="submission" date="2014-03" db="EMBL/GenBank/DDBJ databases">
        <title>The Genome Annotation of Fusarium oxysporum Cotton.</title>
        <authorList>
            <consortium name="The Broad Institute Genomics Platform"/>
            <person name="Ma L.-J."/>
            <person name="Corby-Kistler H."/>
            <person name="Broz K."/>
            <person name="Gale L.R."/>
            <person name="Jonkers W."/>
            <person name="O'Donnell K."/>
            <person name="Ploetz R."/>
            <person name="Steinberg C."/>
            <person name="Schwartz D.C."/>
            <person name="VanEtten H."/>
            <person name="Zhou S."/>
            <person name="Young S.K."/>
            <person name="Zeng Q."/>
            <person name="Gargeya S."/>
            <person name="Fitzgerald M."/>
            <person name="Abouelleil A."/>
            <person name="Alvarado L."/>
            <person name="Chapman S.B."/>
            <person name="Gainer-Dewar J."/>
            <person name="Goldberg J."/>
            <person name="Griggs A."/>
            <person name="Gujja S."/>
            <person name="Hansen M."/>
            <person name="Howarth C."/>
            <person name="Imamovic A."/>
            <person name="Ireland A."/>
            <person name="Larimer J."/>
            <person name="McCowan C."/>
            <person name="Murphy C."/>
            <person name="Pearson M."/>
            <person name="Poon T.W."/>
            <person name="Priest M."/>
            <person name="Roberts A."/>
            <person name="Saif S."/>
            <person name="Shea T."/>
            <person name="Sykes S."/>
            <person name="Wortman J."/>
            <person name="Nusbaum C."/>
            <person name="Birren B."/>
        </authorList>
    </citation>
    <scope>NUCLEOTIDE SEQUENCE</scope>
    <source>
        <strain evidence="1">25433</strain>
    </source>
</reference>
<dbReference type="HOGENOM" id="CLU_3106402_0_0_1"/>
<gene>
    <name evidence="1" type="ORF">FOTG_16900</name>
</gene>
<organism evidence="1">
    <name type="scientific">Fusarium oxysporum f. sp. vasinfectum 25433</name>
    <dbReference type="NCBI Taxonomy" id="1089449"/>
    <lineage>
        <taxon>Eukaryota</taxon>
        <taxon>Fungi</taxon>
        <taxon>Dikarya</taxon>
        <taxon>Ascomycota</taxon>
        <taxon>Pezizomycotina</taxon>
        <taxon>Sordariomycetes</taxon>
        <taxon>Hypocreomycetidae</taxon>
        <taxon>Hypocreales</taxon>
        <taxon>Nectriaceae</taxon>
        <taxon>Fusarium</taxon>
        <taxon>Fusarium oxysporum species complex</taxon>
    </lineage>
</organism>
<evidence type="ECO:0000313" key="1">
    <source>
        <dbReference type="EMBL" id="EXM14722.1"/>
    </source>
</evidence>
<proteinExistence type="predicted"/>
<dbReference type="EMBL" id="KK035238">
    <property type="protein sequence ID" value="EXM14722.1"/>
    <property type="molecule type" value="Genomic_DNA"/>
</dbReference>
<reference evidence="1" key="1">
    <citation type="submission" date="2011-11" db="EMBL/GenBank/DDBJ databases">
        <title>The Genome Sequence of Fusarium oxysporum Cotton.</title>
        <authorList>
            <consortium name="The Broad Institute Genome Sequencing Platform"/>
            <person name="Ma L.-J."/>
            <person name="Gale L.R."/>
            <person name="Schwartz D.C."/>
            <person name="Zhou S."/>
            <person name="Corby-Kistler H."/>
            <person name="Young S.K."/>
            <person name="Zeng Q."/>
            <person name="Gargeya S."/>
            <person name="Fitzgerald M."/>
            <person name="Haas B."/>
            <person name="Abouelleil A."/>
            <person name="Alvarado L."/>
            <person name="Arachchi H.M."/>
            <person name="Berlin A."/>
            <person name="Brown A."/>
            <person name="Chapman S.B."/>
            <person name="Chen Z."/>
            <person name="Dunbar C."/>
            <person name="Freedman E."/>
            <person name="Gearin G."/>
            <person name="Goldberg J."/>
            <person name="Griggs A."/>
            <person name="Gujja S."/>
            <person name="Heiman D."/>
            <person name="Howarth C."/>
            <person name="Larson L."/>
            <person name="Lui A."/>
            <person name="MacDonald P.J.P."/>
            <person name="Montmayeur A."/>
            <person name="Murphy C."/>
            <person name="Neiman D."/>
            <person name="Pearson M."/>
            <person name="Priest M."/>
            <person name="Roberts A."/>
            <person name="Saif S."/>
            <person name="Shea T."/>
            <person name="Shenoy N."/>
            <person name="Sisk P."/>
            <person name="Stolte C."/>
            <person name="Sykes S."/>
            <person name="Wortman J."/>
            <person name="Nusbaum C."/>
            <person name="Birren B."/>
        </authorList>
    </citation>
    <scope>NUCLEOTIDE SEQUENCE [LARGE SCALE GENOMIC DNA]</scope>
    <source>
        <strain evidence="1">25433</strain>
    </source>
</reference>
<protein>
    <submittedName>
        <fullName evidence="1">Uncharacterized protein</fullName>
    </submittedName>
</protein>
<dbReference type="Proteomes" id="UP000030701">
    <property type="component" value="Unassembled WGS sequence"/>
</dbReference>
<name>X0L0Z8_FUSOX</name>